<protein>
    <submittedName>
        <fullName evidence="1">Uncharacterized protein</fullName>
    </submittedName>
</protein>
<gene>
    <name evidence="1" type="ORF">MRB53_011074</name>
</gene>
<dbReference type="Proteomes" id="UP001234297">
    <property type="component" value="Chromosome 3"/>
</dbReference>
<proteinExistence type="predicted"/>
<accession>A0ACC2LTL9</accession>
<organism evidence="1 2">
    <name type="scientific">Persea americana</name>
    <name type="common">Avocado</name>
    <dbReference type="NCBI Taxonomy" id="3435"/>
    <lineage>
        <taxon>Eukaryota</taxon>
        <taxon>Viridiplantae</taxon>
        <taxon>Streptophyta</taxon>
        <taxon>Embryophyta</taxon>
        <taxon>Tracheophyta</taxon>
        <taxon>Spermatophyta</taxon>
        <taxon>Magnoliopsida</taxon>
        <taxon>Magnoliidae</taxon>
        <taxon>Laurales</taxon>
        <taxon>Lauraceae</taxon>
        <taxon>Persea</taxon>
    </lineage>
</organism>
<reference evidence="1 2" key="1">
    <citation type="journal article" date="2022" name="Hortic Res">
        <title>A haplotype resolved chromosomal level avocado genome allows analysis of novel avocado genes.</title>
        <authorList>
            <person name="Nath O."/>
            <person name="Fletcher S.J."/>
            <person name="Hayward A."/>
            <person name="Shaw L.M."/>
            <person name="Masouleh A.K."/>
            <person name="Furtado A."/>
            <person name="Henry R.J."/>
            <person name="Mitter N."/>
        </authorList>
    </citation>
    <scope>NUCLEOTIDE SEQUENCE [LARGE SCALE GENOMIC DNA]</scope>
    <source>
        <strain evidence="2">cv. Hass</strain>
    </source>
</reference>
<evidence type="ECO:0000313" key="1">
    <source>
        <dbReference type="EMBL" id="KAJ8636807.1"/>
    </source>
</evidence>
<comment type="caution">
    <text evidence="1">The sequence shown here is derived from an EMBL/GenBank/DDBJ whole genome shotgun (WGS) entry which is preliminary data.</text>
</comment>
<name>A0ACC2LTL9_PERAE</name>
<dbReference type="EMBL" id="CM056811">
    <property type="protein sequence ID" value="KAJ8636807.1"/>
    <property type="molecule type" value="Genomic_DNA"/>
</dbReference>
<keyword evidence="2" id="KW-1185">Reference proteome</keyword>
<sequence>MSSVEDWNKFLHIVIDPSCWREGESQLQRKDNHRFCRSTSTTIISCYIKSEFKQVGIRWKGKTMVWPLALILEQLIRVLRFTVLELVSCVLRLKLLLSAPANIENKVGILKDALEIVDNAPRSANTGTSDQNYLHSYPTYSEPKYPRDQTKTIQKYRGKRSRTWMIAKAASRVTAFILGISETQPRLLSRFRIPLPQRRTLFSVAGAMGGDQLEFVAATGRLYAMECRLKIPAKDQIKMTRELIVSLMNQLEKIWRILGVRKEAFLLCFERVWS</sequence>
<evidence type="ECO:0000313" key="2">
    <source>
        <dbReference type="Proteomes" id="UP001234297"/>
    </source>
</evidence>